<dbReference type="AlphaFoldDB" id="A0A2K9LUV4"/>
<sequence length="498" mass="56716">MINIGPWWLFDIMAFAIIIGCTVWGMTRGFFITFYLLVLQIIVVILLMFIPSLLTNSINPLFMKLWVSLGVDQVFSFLGDSIAQAISSLLPGNGSFPIEGGGVGYEVLKTISALGLYLFFSGFVFIIVNLIGLLLYKSFKRKMKKMRVIGKVDTLIGAFNGLAIGMTLSMGVSFMASFPLFQTEHQRIGFISYSKDDENMTEEEIREKWLGSSAYKKYSLSRKIASPLPSVPVFGFTYTNACLSKYVLDPMMVMASQLIANKQISDLKDFFVIYEDLLAEGYSSSNPLSLPISACIDIMPQDSKSIFRLFSEMMLMGTMLFVDGVNPGEQTTVTSPELINALDNYYIATHENDEKIHGGWLNEKEFINFYKWAEDDREKNPFLKIADRIENKWTQAGKKTQRYIVKVLRDPKLTYNFFKSINYVNATSRSNLDTMPYLASIYSSTYLVNGMEIVPSGELKIGELDESQINHEPLWWKANYNDTYWIQYYFDFAKGYFN</sequence>
<reference evidence="2 3" key="1">
    <citation type="submission" date="2017-12" db="EMBL/GenBank/DDBJ databases">
        <title>Complete genome sequence of Spiroplasma monobiae MQ-1 (ATCC 33825).</title>
        <authorList>
            <person name="Tsai Y.-M."/>
            <person name="Lo W.-S."/>
            <person name="Wu P.-S."/>
            <person name="Cho S.-T."/>
            <person name="Kuo C.-H."/>
        </authorList>
    </citation>
    <scope>NUCLEOTIDE SEQUENCE [LARGE SCALE GENOMIC DNA]</scope>
    <source>
        <strain evidence="2 3">MQ-1</strain>
    </source>
</reference>
<dbReference type="RefSeq" id="WP_101780880.1">
    <property type="nucleotide sequence ID" value="NZ_CP025543.1"/>
</dbReference>
<feature type="transmembrane region" description="Helical" evidence="1">
    <location>
        <begin position="34"/>
        <end position="54"/>
    </location>
</feature>
<feature type="transmembrane region" description="Helical" evidence="1">
    <location>
        <begin position="114"/>
        <end position="136"/>
    </location>
</feature>
<dbReference type="Proteomes" id="UP000234790">
    <property type="component" value="Chromosome"/>
</dbReference>
<feature type="transmembrane region" description="Helical" evidence="1">
    <location>
        <begin position="6"/>
        <end position="27"/>
    </location>
</feature>
<evidence type="ECO:0000313" key="2">
    <source>
        <dbReference type="EMBL" id="AUM62829.1"/>
    </source>
</evidence>
<evidence type="ECO:0000313" key="3">
    <source>
        <dbReference type="Proteomes" id="UP000234790"/>
    </source>
</evidence>
<keyword evidence="3" id="KW-1185">Reference proteome</keyword>
<keyword evidence="1" id="KW-0812">Transmembrane</keyword>
<dbReference type="EMBL" id="CP025543">
    <property type="protein sequence ID" value="AUM62829.1"/>
    <property type="molecule type" value="Genomic_DNA"/>
</dbReference>
<gene>
    <name evidence="2" type="ORF">SMONO_v1c05800</name>
</gene>
<protein>
    <submittedName>
        <fullName evidence="2">Uncharacterized protein</fullName>
    </submittedName>
</protein>
<name>A0A2K9LUV4_SPISQ</name>
<feature type="transmembrane region" description="Helical" evidence="1">
    <location>
        <begin position="157"/>
        <end position="181"/>
    </location>
</feature>
<proteinExistence type="predicted"/>
<dbReference type="KEGG" id="smoo:SMONO_v1c05800"/>
<keyword evidence="1" id="KW-1133">Transmembrane helix</keyword>
<dbReference type="OrthoDB" id="388310at2"/>
<accession>A0A2K9LUV4</accession>
<evidence type="ECO:0000256" key="1">
    <source>
        <dbReference type="SAM" id="Phobius"/>
    </source>
</evidence>
<organism evidence="2 3">
    <name type="scientific">Spiroplasma monobiae MQ-1</name>
    <dbReference type="NCBI Taxonomy" id="1336748"/>
    <lineage>
        <taxon>Bacteria</taxon>
        <taxon>Bacillati</taxon>
        <taxon>Mycoplasmatota</taxon>
        <taxon>Mollicutes</taxon>
        <taxon>Entomoplasmatales</taxon>
        <taxon>Spiroplasmataceae</taxon>
        <taxon>Spiroplasma</taxon>
    </lineage>
</organism>
<keyword evidence="1" id="KW-0472">Membrane</keyword>